<accession>A0A540W2B0</accession>
<dbReference type="SUPFAM" id="SSF55729">
    <property type="entry name" value="Acyl-CoA N-acyltransferases (Nat)"/>
    <property type="match status" value="1"/>
</dbReference>
<dbReference type="RefSeq" id="WP_141633819.1">
    <property type="nucleotide sequence ID" value="NZ_VIGB01000003.1"/>
</dbReference>
<name>A0A540W2B0_9ACTN</name>
<keyword evidence="2" id="KW-0012">Acyltransferase</keyword>
<evidence type="ECO:0000256" key="1">
    <source>
        <dbReference type="ARBA" id="ARBA00022679"/>
    </source>
</evidence>
<dbReference type="InterPro" id="IPR050832">
    <property type="entry name" value="Bact_Acetyltransf"/>
</dbReference>
<dbReference type="InterPro" id="IPR016181">
    <property type="entry name" value="Acyl_CoA_acyltransferase"/>
</dbReference>
<comment type="caution">
    <text evidence="4">The sequence shown here is derived from an EMBL/GenBank/DDBJ whole genome shotgun (WGS) entry which is preliminary data.</text>
</comment>
<dbReference type="CDD" id="cd04301">
    <property type="entry name" value="NAT_SF"/>
    <property type="match status" value="1"/>
</dbReference>
<dbReference type="Proteomes" id="UP000319103">
    <property type="component" value="Unassembled WGS sequence"/>
</dbReference>
<keyword evidence="5" id="KW-1185">Reference proteome</keyword>
<dbReference type="AlphaFoldDB" id="A0A540W2B0"/>
<evidence type="ECO:0000256" key="2">
    <source>
        <dbReference type="ARBA" id="ARBA00023315"/>
    </source>
</evidence>
<evidence type="ECO:0000259" key="3">
    <source>
        <dbReference type="PROSITE" id="PS51186"/>
    </source>
</evidence>
<dbReference type="OrthoDB" id="164032at2"/>
<reference evidence="4 5" key="1">
    <citation type="submission" date="2019-06" db="EMBL/GenBank/DDBJ databases">
        <title>Description of Kitasatospora acidophila sp. nov. isolated from pine grove soil, and reclassification of Streptomyces novaecaesareae to Kitasatospora novaeceasareae comb. nov.</title>
        <authorList>
            <person name="Kim M.J."/>
        </authorList>
    </citation>
    <scope>NUCLEOTIDE SEQUENCE [LARGE SCALE GENOMIC DNA]</scope>
    <source>
        <strain evidence="4 5">MMS16-CNU292</strain>
    </source>
</reference>
<proteinExistence type="predicted"/>
<keyword evidence="1 4" id="KW-0808">Transferase</keyword>
<dbReference type="Pfam" id="PF00583">
    <property type="entry name" value="Acetyltransf_1"/>
    <property type="match status" value="1"/>
</dbReference>
<evidence type="ECO:0000313" key="4">
    <source>
        <dbReference type="EMBL" id="TQF03145.1"/>
    </source>
</evidence>
<dbReference type="Gene3D" id="3.40.630.30">
    <property type="match status" value="1"/>
</dbReference>
<gene>
    <name evidence="4" type="ORF">E6W39_13925</name>
</gene>
<protein>
    <submittedName>
        <fullName evidence="4">GNAT family N-acetyltransferase</fullName>
    </submittedName>
</protein>
<dbReference type="PANTHER" id="PTHR43877">
    <property type="entry name" value="AMINOALKYLPHOSPHONATE N-ACETYLTRANSFERASE-RELATED-RELATED"/>
    <property type="match status" value="1"/>
</dbReference>
<sequence>MDNAAETPLLRPAQPAEAEALTALVLRSKAHWGYDEAFMAVCRDELTLRPEQLVPGRTLVAEQDGTALGFGLLAGDAPVGELAMLFVEPAAIGQGLGGRLYRGLLELARTAGFTRLTIDADPCAADFYAAHGAVRTGETPSGSIPGRTLPVFTVTVPQTPDAPISEPAA</sequence>
<evidence type="ECO:0000313" key="5">
    <source>
        <dbReference type="Proteomes" id="UP000319103"/>
    </source>
</evidence>
<dbReference type="EMBL" id="VIGB01000003">
    <property type="protein sequence ID" value="TQF03145.1"/>
    <property type="molecule type" value="Genomic_DNA"/>
</dbReference>
<dbReference type="GO" id="GO:0016747">
    <property type="term" value="F:acyltransferase activity, transferring groups other than amino-acyl groups"/>
    <property type="evidence" value="ECO:0007669"/>
    <property type="project" value="InterPro"/>
</dbReference>
<dbReference type="PROSITE" id="PS51186">
    <property type="entry name" value="GNAT"/>
    <property type="match status" value="1"/>
</dbReference>
<organism evidence="4 5">
    <name type="scientific">Kitasatospora acidiphila</name>
    <dbReference type="NCBI Taxonomy" id="2567942"/>
    <lineage>
        <taxon>Bacteria</taxon>
        <taxon>Bacillati</taxon>
        <taxon>Actinomycetota</taxon>
        <taxon>Actinomycetes</taxon>
        <taxon>Kitasatosporales</taxon>
        <taxon>Streptomycetaceae</taxon>
        <taxon>Kitasatospora</taxon>
    </lineage>
</organism>
<dbReference type="InterPro" id="IPR000182">
    <property type="entry name" value="GNAT_dom"/>
</dbReference>
<feature type="domain" description="N-acetyltransferase" evidence="3">
    <location>
        <begin position="8"/>
        <end position="150"/>
    </location>
</feature>